<comment type="caution">
    <text evidence="1">The sequence shown here is derived from an EMBL/GenBank/DDBJ whole genome shotgun (WGS) entry which is preliminary data.</text>
</comment>
<reference evidence="1" key="1">
    <citation type="submission" date="2021-05" db="EMBL/GenBank/DDBJ databases">
        <authorList>
            <person name="Pietrasiak N."/>
            <person name="Ward R."/>
            <person name="Stajich J.E."/>
            <person name="Kurbessoian T."/>
        </authorList>
    </citation>
    <scope>NUCLEOTIDE SEQUENCE</scope>
    <source>
        <strain evidence="1">UHER 2000/2452</strain>
    </source>
</reference>
<name>A0A951QBI6_9CYAN</name>
<reference evidence="1" key="2">
    <citation type="journal article" date="2022" name="Microbiol. Resour. Announc.">
        <title>Metagenome Sequencing to Explore Phylogenomics of Terrestrial Cyanobacteria.</title>
        <authorList>
            <person name="Ward R.D."/>
            <person name="Stajich J.E."/>
            <person name="Johansen J.R."/>
            <person name="Huntemann M."/>
            <person name="Clum A."/>
            <person name="Foster B."/>
            <person name="Foster B."/>
            <person name="Roux S."/>
            <person name="Palaniappan K."/>
            <person name="Varghese N."/>
            <person name="Mukherjee S."/>
            <person name="Reddy T.B.K."/>
            <person name="Daum C."/>
            <person name="Copeland A."/>
            <person name="Chen I.A."/>
            <person name="Ivanova N.N."/>
            <person name="Kyrpides N.C."/>
            <person name="Shapiro N."/>
            <person name="Eloe-Fadrosh E.A."/>
            <person name="Pietrasiak N."/>
        </authorList>
    </citation>
    <scope>NUCLEOTIDE SEQUENCE</scope>
    <source>
        <strain evidence="1">UHER 2000/2452</strain>
    </source>
</reference>
<organism evidence="1 2">
    <name type="scientific">Drouetiella hepatica Uher 2000/2452</name>
    <dbReference type="NCBI Taxonomy" id="904376"/>
    <lineage>
        <taxon>Bacteria</taxon>
        <taxon>Bacillati</taxon>
        <taxon>Cyanobacteriota</taxon>
        <taxon>Cyanophyceae</taxon>
        <taxon>Oculatellales</taxon>
        <taxon>Oculatellaceae</taxon>
        <taxon>Drouetiella</taxon>
    </lineage>
</organism>
<protein>
    <submittedName>
        <fullName evidence="1">Uncharacterized protein</fullName>
    </submittedName>
</protein>
<gene>
    <name evidence="1" type="ORF">KME15_16300</name>
</gene>
<evidence type="ECO:0000313" key="1">
    <source>
        <dbReference type="EMBL" id="MBW4660237.1"/>
    </source>
</evidence>
<sequence length="92" mass="10495">MEGRELTKLTNRAAEFGISPAVFAKKLVSDNLERKTDEELTEQFELLQSKIEASNERVLSYIKEVFYVLSDIPREELDKILTPDTLTSATDD</sequence>
<evidence type="ECO:0000313" key="2">
    <source>
        <dbReference type="Proteomes" id="UP000757435"/>
    </source>
</evidence>
<dbReference type="AlphaFoldDB" id="A0A951QBI6"/>
<dbReference type="Proteomes" id="UP000757435">
    <property type="component" value="Unassembled WGS sequence"/>
</dbReference>
<proteinExistence type="predicted"/>
<accession>A0A951QBI6</accession>
<dbReference type="EMBL" id="JAHHHD010000019">
    <property type="protein sequence ID" value="MBW4660237.1"/>
    <property type="molecule type" value="Genomic_DNA"/>
</dbReference>